<evidence type="ECO:0000313" key="2">
    <source>
        <dbReference type="Proteomes" id="UP000256862"/>
    </source>
</evidence>
<gene>
    <name evidence="1" type="ORF">CO2235_140144</name>
</gene>
<sequence>MGFPGIPDARTRAGLVSYIEAISAGRVSAPEDGGLPSLRELDPVSRVTMIRYCGDAYRVTTADRKTHIFWEFNLRFKTDGSPDGPPAGGPALIGTGMQGDRATVVFARPEEISPFLQRQCP</sequence>
<dbReference type="Proteomes" id="UP000256862">
    <property type="component" value="Chromosome CO2235"/>
</dbReference>
<dbReference type="AlphaFoldDB" id="A0A976BA94"/>
<reference evidence="1 2" key="1">
    <citation type="submission" date="2018-01" db="EMBL/GenBank/DDBJ databases">
        <authorList>
            <person name="Clerissi C."/>
        </authorList>
    </citation>
    <scope>NUCLEOTIDE SEQUENCE [LARGE SCALE GENOMIC DNA]</scope>
    <source>
        <strain evidence="1">Cupriavidus oxalaticus LMG 2235</strain>
    </source>
</reference>
<proteinExistence type="predicted"/>
<accession>A0A976BA94</accession>
<organism evidence="1 2">
    <name type="scientific">Cupriavidus oxalaticus</name>
    <dbReference type="NCBI Taxonomy" id="96344"/>
    <lineage>
        <taxon>Bacteria</taxon>
        <taxon>Pseudomonadati</taxon>
        <taxon>Pseudomonadota</taxon>
        <taxon>Betaproteobacteria</taxon>
        <taxon>Burkholderiales</taxon>
        <taxon>Burkholderiaceae</taxon>
        <taxon>Cupriavidus</taxon>
    </lineage>
</organism>
<name>A0A976BA94_9BURK</name>
<protein>
    <submittedName>
        <fullName evidence="1">Cytochrome C</fullName>
    </submittedName>
</protein>
<comment type="caution">
    <text evidence="1">The sequence shown here is derived from an EMBL/GenBank/DDBJ whole genome shotgun (WGS) entry which is preliminary data.</text>
</comment>
<evidence type="ECO:0000313" key="1">
    <source>
        <dbReference type="EMBL" id="SPC12343.1"/>
    </source>
</evidence>
<dbReference type="EMBL" id="OGUS01000114">
    <property type="protein sequence ID" value="SPC12343.1"/>
    <property type="molecule type" value="Genomic_DNA"/>
</dbReference>